<proteinExistence type="predicted"/>
<dbReference type="PANTHER" id="PTHR33352">
    <property type="entry name" value="SLR1095 PROTEIN"/>
    <property type="match status" value="1"/>
</dbReference>
<dbReference type="Pfam" id="PF05685">
    <property type="entry name" value="Uma2"/>
    <property type="match status" value="1"/>
</dbReference>
<dbReference type="EMBL" id="AJTX02000006">
    <property type="protein sequence ID" value="KKI99050.1"/>
    <property type="molecule type" value="Genomic_DNA"/>
</dbReference>
<dbReference type="PANTHER" id="PTHR33352:SF3">
    <property type="entry name" value="SLR1612 PROTEIN"/>
    <property type="match status" value="1"/>
</dbReference>
<feature type="region of interest" description="Disordered" evidence="1">
    <location>
        <begin position="226"/>
        <end position="250"/>
    </location>
</feature>
<keyword evidence="4" id="KW-1185">Reference proteome</keyword>
<dbReference type="InterPro" id="IPR008538">
    <property type="entry name" value="Uma2"/>
</dbReference>
<name>A0A0M2PRA0_PROHO</name>
<feature type="compositionally biased region" description="Basic and acidic residues" evidence="1">
    <location>
        <begin position="226"/>
        <end position="245"/>
    </location>
</feature>
<gene>
    <name evidence="3" type="ORF">PROH_14720</name>
</gene>
<dbReference type="eggNOG" id="COG4636">
    <property type="taxonomic scope" value="Bacteria"/>
</dbReference>
<evidence type="ECO:0000313" key="3">
    <source>
        <dbReference type="EMBL" id="KKI99050.1"/>
    </source>
</evidence>
<feature type="domain" description="Putative restriction endonuclease" evidence="2">
    <location>
        <begin position="80"/>
        <end position="185"/>
    </location>
</feature>
<evidence type="ECO:0000259" key="2">
    <source>
        <dbReference type="Pfam" id="PF05685"/>
    </source>
</evidence>
<dbReference type="Proteomes" id="UP000034681">
    <property type="component" value="Unassembled WGS sequence"/>
</dbReference>
<dbReference type="OrthoDB" id="510080at2"/>
<protein>
    <recommendedName>
        <fullName evidence="2">Putative restriction endonuclease domain-containing protein</fullName>
    </recommendedName>
</protein>
<accession>A0A0M2PRA0</accession>
<sequence>MIAIAPPSLSSPTLPHSPQITWEPLPADFILPDDPVDNQLQPLLAAALRDSLELAGLVPDSALIATNFGLCATVNSKIVVKAPDWVYIPQVKPQPDGAIRRSYTPQAEGDHPLMVLEFISETEGGEYSINPHYPYGKWHFYERILQVPFYGIFHPQTNTLELYRLVNGQYTAQHPNASHRFWIAELNLFLGTWPGQRSALSTHWLRWWDAAETLLPWSSEVIDQERQRAEQERQRTEQERQRAEQAESQLQREQALRQQLLDRLQALGIDLDGTEA</sequence>
<reference evidence="3" key="1">
    <citation type="submission" date="2012-04" db="EMBL/GenBank/DDBJ databases">
        <authorList>
            <person name="Borisov I.G."/>
            <person name="Ivanikova N.V."/>
            <person name="Pinevich A.V."/>
        </authorList>
    </citation>
    <scope>NUCLEOTIDE SEQUENCE</scope>
    <source>
        <strain evidence="3">CALU 1027</strain>
    </source>
</reference>
<dbReference type="STRING" id="317619.GCA_000332315_02081"/>
<evidence type="ECO:0000313" key="4">
    <source>
        <dbReference type="Proteomes" id="UP000034681"/>
    </source>
</evidence>
<dbReference type="RefSeq" id="WP_017712513.1">
    <property type="nucleotide sequence ID" value="NZ_KB235937.1"/>
</dbReference>
<organism evidence="3 4">
    <name type="scientific">Prochlorothrix hollandica PCC 9006 = CALU 1027</name>
    <dbReference type="NCBI Taxonomy" id="317619"/>
    <lineage>
        <taxon>Bacteria</taxon>
        <taxon>Bacillati</taxon>
        <taxon>Cyanobacteriota</taxon>
        <taxon>Cyanophyceae</taxon>
        <taxon>Prochlorotrichales</taxon>
        <taxon>Prochlorotrichaceae</taxon>
        <taxon>Prochlorothrix</taxon>
    </lineage>
</organism>
<evidence type="ECO:0000256" key="1">
    <source>
        <dbReference type="SAM" id="MobiDB-lite"/>
    </source>
</evidence>
<comment type="caution">
    <text evidence="3">The sequence shown here is derived from an EMBL/GenBank/DDBJ whole genome shotgun (WGS) entry which is preliminary data.</text>
</comment>
<dbReference type="AlphaFoldDB" id="A0A0M2PRA0"/>